<dbReference type="STRING" id="1328759.A0A5C2RYC8"/>
<dbReference type="OrthoDB" id="15189at2759"/>
<keyword evidence="4" id="KW-0378">Hydrolase</keyword>
<feature type="chain" id="PRO_5022972514" evidence="2">
    <location>
        <begin position="21"/>
        <end position="371"/>
    </location>
</feature>
<feature type="signal peptide" evidence="2">
    <location>
        <begin position="1"/>
        <end position="20"/>
    </location>
</feature>
<gene>
    <name evidence="4" type="ORF">L227DRAFT_595261</name>
</gene>
<reference evidence="4" key="1">
    <citation type="journal article" date="2018" name="Genome Biol. Evol.">
        <title>Genomics and development of Lentinus tigrinus, a white-rot wood-decaying mushroom with dimorphic fruiting bodies.</title>
        <authorList>
            <person name="Wu B."/>
            <person name="Xu Z."/>
            <person name="Knudson A."/>
            <person name="Carlson A."/>
            <person name="Chen N."/>
            <person name="Kovaka S."/>
            <person name="LaButti K."/>
            <person name="Lipzen A."/>
            <person name="Pennachio C."/>
            <person name="Riley R."/>
            <person name="Schakwitz W."/>
            <person name="Umezawa K."/>
            <person name="Ohm R.A."/>
            <person name="Grigoriev I.V."/>
            <person name="Nagy L.G."/>
            <person name="Gibbons J."/>
            <person name="Hibbett D."/>
        </authorList>
    </citation>
    <scope>NUCLEOTIDE SEQUENCE [LARGE SCALE GENOMIC DNA]</scope>
    <source>
        <strain evidence="4">ALCF2SS1-6</strain>
    </source>
</reference>
<evidence type="ECO:0000259" key="3">
    <source>
        <dbReference type="PROSITE" id="PS51767"/>
    </source>
</evidence>
<comment type="similarity">
    <text evidence="1">Belongs to the peptidase A1 family.</text>
</comment>
<organism evidence="4 5">
    <name type="scientific">Lentinus tigrinus ALCF2SS1-6</name>
    <dbReference type="NCBI Taxonomy" id="1328759"/>
    <lineage>
        <taxon>Eukaryota</taxon>
        <taxon>Fungi</taxon>
        <taxon>Dikarya</taxon>
        <taxon>Basidiomycota</taxon>
        <taxon>Agaricomycotina</taxon>
        <taxon>Agaricomycetes</taxon>
        <taxon>Polyporales</taxon>
        <taxon>Polyporaceae</taxon>
        <taxon>Lentinus</taxon>
    </lineage>
</organism>
<dbReference type="Proteomes" id="UP000313359">
    <property type="component" value="Unassembled WGS sequence"/>
</dbReference>
<proteinExistence type="inferred from homology"/>
<keyword evidence="2" id="KW-0732">Signal</keyword>
<dbReference type="PROSITE" id="PS51767">
    <property type="entry name" value="PEPTIDASE_A1"/>
    <property type="match status" value="1"/>
</dbReference>
<feature type="domain" description="Peptidase A1" evidence="3">
    <location>
        <begin position="34"/>
        <end position="367"/>
    </location>
</feature>
<evidence type="ECO:0000256" key="1">
    <source>
        <dbReference type="ARBA" id="ARBA00007447"/>
    </source>
</evidence>
<dbReference type="Gene3D" id="2.40.70.10">
    <property type="entry name" value="Acid Proteases"/>
    <property type="match status" value="2"/>
</dbReference>
<feature type="non-terminal residue" evidence="4">
    <location>
        <position position="1"/>
    </location>
</feature>
<sequence length="371" mass="39345">MRMSLTTSALLLSAAALVHALPPSVPLHLDKGFWFGEFEVGTQTFTLPVDTGSFAILIEQGKYLPSASAKQTNLSEFIQFNGASEDGTGPAEELPVFVLDDVKFAGVTVSNFLVGNITNGDPLPGDGVAGFSPPASDFSGGDPTTSSGQGLIETLCETGVVSPGQFGLTFGTDGNGSFIFGEMDTSKISGEVTTVPTTTKDSWSVNTTRTDSPLLVVDGKSFGQIQATFDSGSPNIIGPLDQVRTILGSIGYNISEQTNDGITVALVRTRLLLLRHQRTYILLTTSQGTYDCSRTPARFGFSFPPSSTVHYIDAGANVLNRTADGKICTANVLGTSTVDSAEWSIRQTWFQGRYVQHDLDNNTLSFADLAP</sequence>
<dbReference type="InterPro" id="IPR034164">
    <property type="entry name" value="Pepsin-like_dom"/>
</dbReference>
<keyword evidence="4" id="KW-0645">Protease</keyword>
<protein>
    <submittedName>
        <fullName evidence="4">Acid protease</fullName>
    </submittedName>
</protein>
<dbReference type="PANTHER" id="PTHR47966">
    <property type="entry name" value="BETA-SITE APP-CLEAVING ENZYME, ISOFORM A-RELATED"/>
    <property type="match status" value="1"/>
</dbReference>
<dbReference type="SUPFAM" id="SSF50630">
    <property type="entry name" value="Acid proteases"/>
    <property type="match status" value="1"/>
</dbReference>
<name>A0A5C2RYC8_9APHY</name>
<keyword evidence="5" id="KW-1185">Reference proteome</keyword>
<dbReference type="GO" id="GO:0004190">
    <property type="term" value="F:aspartic-type endopeptidase activity"/>
    <property type="evidence" value="ECO:0007669"/>
    <property type="project" value="InterPro"/>
</dbReference>
<dbReference type="AlphaFoldDB" id="A0A5C2RYC8"/>
<dbReference type="InterPro" id="IPR033121">
    <property type="entry name" value="PEPTIDASE_A1"/>
</dbReference>
<accession>A0A5C2RYC8</accession>
<dbReference type="InterPro" id="IPR021109">
    <property type="entry name" value="Peptidase_aspartic_dom_sf"/>
</dbReference>
<evidence type="ECO:0000313" key="5">
    <source>
        <dbReference type="Proteomes" id="UP000313359"/>
    </source>
</evidence>
<dbReference type="Pfam" id="PF00026">
    <property type="entry name" value="Asp"/>
    <property type="match status" value="1"/>
</dbReference>
<dbReference type="PANTHER" id="PTHR47966:SF51">
    <property type="entry name" value="BETA-SITE APP-CLEAVING ENZYME, ISOFORM A-RELATED"/>
    <property type="match status" value="1"/>
</dbReference>
<dbReference type="InterPro" id="IPR001461">
    <property type="entry name" value="Aspartic_peptidase_A1"/>
</dbReference>
<dbReference type="GO" id="GO:0006508">
    <property type="term" value="P:proteolysis"/>
    <property type="evidence" value="ECO:0007669"/>
    <property type="project" value="UniProtKB-KW"/>
</dbReference>
<dbReference type="CDD" id="cd05471">
    <property type="entry name" value="pepsin_like"/>
    <property type="match status" value="1"/>
</dbReference>
<evidence type="ECO:0000256" key="2">
    <source>
        <dbReference type="SAM" id="SignalP"/>
    </source>
</evidence>
<evidence type="ECO:0000313" key="4">
    <source>
        <dbReference type="EMBL" id="RPD56071.1"/>
    </source>
</evidence>
<dbReference type="EMBL" id="ML122290">
    <property type="protein sequence ID" value="RPD56071.1"/>
    <property type="molecule type" value="Genomic_DNA"/>
</dbReference>